<dbReference type="EMBL" id="JACHFN010000007">
    <property type="protein sequence ID" value="MBB5234810.1"/>
    <property type="molecule type" value="Genomic_DNA"/>
</dbReference>
<protein>
    <submittedName>
        <fullName evidence="1">Uncharacterized protein</fullName>
    </submittedName>
</protein>
<accession>A0A7W8GFU3</accession>
<gene>
    <name evidence="1" type="ORF">HNQ09_002253</name>
</gene>
<comment type="caution">
    <text evidence="1">The sequence shown here is derived from an EMBL/GenBank/DDBJ whole genome shotgun (WGS) entry which is preliminary data.</text>
</comment>
<reference evidence="1 2" key="1">
    <citation type="submission" date="2020-08" db="EMBL/GenBank/DDBJ databases">
        <title>Genomic Encyclopedia of Type Strains, Phase IV (KMG-IV): sequencing the most valuable type-strain genomes for metagenomic binning, comparative biology and taxonomic classification.</title>
        <authorList>
            <person name="Goeker M."/>
        </authorList>
    </citation>
    <scope>NUCLEOTIDE SEQUENCE [LARGE SCALE GENOMIC DNA]</scope>
    <source>
        <strain evidence="1 2">DSM 101791</strain>
    </source>
</reference>
<keyword evidence="2" id="KW-1185">Reference proteome</keyword>
<evidence type="ECO:0000313" key="2">
    <source>
        <dbReference type="Proteomes" id="UP000525389"/>
    </source>
</evidence>
<evidence type="ECO:0000313" key="1">
    <source>
        <dbReference type="EMBL" id="MBB5234810.1"/>
    </source>
</evidence>
<sequence>MSLNARPALSRVVEDTQTLKFDLNEPTRVTVGFLNQTYALELRSVELLQVLLRGAEACPGPLPGRVAEQSGAWNPSSASGRLFGSSPLILDTCGAAQVRVRVKGNAAGGQWPQLQVAGLAQDPEATVTVKGARTFLFDLAPGKKLSLRLLNPLVKEAVNSQLRVAVSFEPQ</sequence>
<organism evidence="1 2">
    <name type="scientific">Deinococcus budaensis</name>
    <dbReference type="NCBI Taxonomy" id="1665626"/>
    <lineage>
        <taxon>Bacteria</taxon>
        <taxon>Thermotogati</taxon>
        <taxon>Deinococcota</taxon>
        <taxon>Deinococci</taxon>
        <taxon>Deinococcales</taxon>
        <taxon>Deinococcaceae</taxon>
        <taxon>Deinococcus</taxon>
    </lineage>
</organism>
<name>A0A7W8GFU3_9DEIO</name>
<dbReference type="AlphaFoldDB" id="A0A7W8GFU3"/>
<proteinExistence type="predicted"/>
<dbReference type="Proteomes" id="UP000525389">
    <property type="component" value="Unassembled WGS sequence"/>
</dbReference>
<dbReference type="RefSeq" id="WP_184029109.1">
    <property type="nucleotide sequence ID" value="NZ_JACHFN010000007.1"/>
</dbReference>